<dbReference type="Gene3D" id="3.30.2420.10">
    <property type="entry name" value="TonB"/>
    <property type="match status" value="1"/>
</dbReference>
<protein>
    <recommendedName>
        <fullName evidence="3">TonB C-terminal domain-containing protein</fullName>
    </recommendedName>
</protein>
<reference evidence="2" key="1">
    <citation type="journal article" date="2020" name="Int. J. Syst. Evol. Microbiol.">
        <title>Alteromonas alba sp. nov., a marine bacterium isolated from the seawater of the West Pacific Ocean.</title>
        <authorList>
            <person name="Sun C."/>
            <person name="Wu Y.-H."/>
            <person name="Xamxidin M."/>
            <person name="Cheng H."/>
            <person name="Xu X.-W."/>
        </authorList>
    </citation>
    <scope>NUCLEOTIDE SEQUENCE [LARGE SCALE GENOMIC DNA]</scope>
    <source>
        <strain evidence="2">9a2</strain>
    </source>
</reference>
<accession>A0ABX5CRZ8</accession>
<organism evidence="1 2">
    <name type="scientific">Alteromonas gracilis</name>
    <dbReference type="NCBI Taxonomy" id="1479524"/>
    <lineage>
        <taxon>Bacteria</taxon>
        <taxon>Pseudomonadati</taxon>
        <taxon>Pseudomonadota</taxon>
        <taxon>Gammaproteobacteria</taxon>
        <taxon>Alteromonadales</taxon>
        <taxon>Alteromonadaceae</taxon>
        <taxon>Alteromonas/Salinimonas group</taxon>
        <taxon>Alteromonas</taxon>
    </lineage>
</organism>
<dbReference type="EMBL" id="PVNO01000009">
    <property type="protein sequence ID" value="PRO70150.1"/>
    <property type="molecule type" value="Genomic_DNA"/>
</dbReference>
<dbReference type="PROSITE" id="PS51257">
    <property type="entry name" value="PROKAR_LIPOPROTEIN"/>
    <property type="match status" value="1"/>
</dbReference>
<evidence type="ECO:0008006" key="3">
    <source>
        <dbReference type="Google" id="ProtNLM"/>
    </source>
</evidence>
<keyword evidence="2" id="KW-1185">Reference proteome</keyword>
<dbReference type="Proteomes" id="UP000239539">
    <property type="component" value="Unassembled WGS sequence"/>
</dbReference>
<sequence length="127" mass="14431">MKKLVILPLISLTFYGCNSTQPAKDDVDFLASVIENRQTIKPIVYIAPKYPAQEFSNGVEGNCKVEFDVLGESGALSKPTNVKPLDCPNQNFFEHCKSAVQYWRFKRDQQEPTTGLHTTCRFEIERT</sequence>
<name>A0ABX5CRZ8_9ALTE</name>
<evidence type="ECO:0000313" key="1">
    <source>
        <dbReference type="EMBL" id="PRO70150.1"/>
    </source>
</evidence>
<dbReference type="RefSeq" id="WP_105930040.1">
    <property type="nucleotide sequence ID" value="NZ_PVNO01000009.1"/>
</dbReference>
<dbReference type="SUPFAM" id="SSF74653">
    <property type="entry name" value="TolA/TonB C-terminal domain"/>
    <property type="match status" value="1"/>
</dbReference>
<comment type="caution">
    <text evidence="1">The sequence shown here is derived from an EMBL/GenBank/DDBJ whole genome shotgun (WGS) entry which is preliminary data.</text>
</comment>
<evidence type="ECO:0000313" key="2">
    <source>
        <dbReference type="Proteomes" id="UP000239539"/>
    </source>
</evidence>
<proteinExistence type="predicted"/>
<gene>
    <name evidence="1" type="ORF">C6Y39_04010</name>
</gene>